<evidence type="ECO:0000256" key="1">
    <source>
        <dbReference type="ARBA" id="ARBA00022737"/>
    </source>
</evidence>
<proteinExistence type="predicted"/>
<name>A0ABN6C503_9ACTN</name>
<dbReference type="RefSeq" id="WP_189335860.1">
    <property type="nucleotide sequence ID" value="NZ_AP023356.1"/>
</dbReference>
<dbReference type="Proteomes" id="UP000676967">
    <property type="component" value="Chromosome"/>
</dbReference>
<dbReference type="Gene3D" id="1.25.40.10">
    <property type="entry name" value="Tetratricopeptide repeat domain"/>
    <property type="match status" value="4"/>
</dbReference>
<dbReference type="InterPro" id="IPR011990">
    <property type="entry name" value="TPR-like_helical_dom_sf"/>
</dbReference>
<keyword evidence="4" id="KW-1185">Reference proteome</keyword>
<evidence type="ECO:0000259" key="2">
    <source>
        <dbReference type="Pfam" id="PF24883"/>
    </source>
</evidence>
<reference evidence="3 4" key="1">
    <citation type="submission" date="2020-08" db="EMBL/GenBank/DDBJ databases">
        <title>Whole genome shotgun sequence of Actinoplanes ianthinogenes NBRC 13996.</title>
        <authorList>
            <person name="Komaki H."/>
            <person name="Tamura T."/>
        </authorList>
    </citation>
    <scope>NUCLEOTIDE SEQUENCE [LARGE SCALE GENOMIC DNA]</scope>
    <source>
        <strain evidence="3 4">NBRC 13996</strain>
    </source>
</reference>
<sequence length="1402" mass="150319">MTAPSAADEFWTRLRELYRSAKSPDLATLVRQGAAQQPPVMLNDATLSEWLNGESIPSKGKERAFKFLVGYLEGRAGLRDERELQRRIAEWWRHCADARRSRRAPSSHIRTGDSAVVARSIYIEQLRQQIAPPELVGRSAELAELADFASGASPSAYVWWQAGPWAGKTALLATFVADPPEDFAGRVWVVAFFITARLAGQDTRGALTETLTQQLCQLLGQEVPLGLSDVTREGALLDLFAQAAANRVQAGGSLVLVVDGLDEDRSVTTGAEARSIAGLLPGRPPEGMRVIVTGRPNPPVPDDVPDWHPLRDKRNIRQLLPSPSAQNLRRLGRAELKRLLTGSSLEQDVLGLLTAARGGLTASDLSELTGAGLVEIEDVLHTAAGRTFIRRAGTLSPVGDQVYLLGHEELQVAAVSYLGRVREAHYRNQLHSWADGYRAEEPAWPRHTPEYLLLGYPRLLIAVGDGDRLARLATDPVRHDLLLELSGGDAVALAEIKTCEGMLLAGDRPDLGHLALLSYQRHRLVTRNANIPAELPAVWAMLGNPTRGEALARGITNPHAQADALIGLARLLAAADDHDRARIIAADAEQVISGIANAEVRSSARAGLATAVAALGDRGWAQALSENAAREAARRERHGFVGRYPSTAGVSGYDRVLDSVPRFTAEYWRAEDLIDAIPEAGDPRRIRMLVDDARRAVLLVGNLWSGAELRKRLIRALPASADRDTVRSLIAGMRSMIHDIAHPDLRREALVELVRAVIAAGDLESGVEIVRQGSRRAESPRTAIALWKELAASGDRELVRAMADDMLRRGPALLSGMEPEDHRELVRLLIRIGARDKAEEIVRSMGPSAHRDVLLAELIKAIALAGNVERAVELADGAVREARDRQMPAARARLLIELVRVLPFTGSAQLASHLVVEAGQAIDLVADFPRARLMVSLVEALAVIGKLDLAGEIAGDISEPKVRTDAMSGLAQLRSVVAELDRNGGWIPDLTWTGRIVNGSTPDQLAQAAKVALEEGSTNLARALAVEAERVARAITNRDREALALVELVRALAGVDDLDRAEDLAGRIADPDRRALARVDVARAKVRAGDFDEAESLIHAIPFDSLQRHGLAGLAGAMARAGDCERAESVARGIAGPFLRAKALSEVSLNAARSGFTELADRIADTVSDPYLKAVTLAGLAEAAGGTQDQERARRLVVAAEQAAVVIVSPYQRVRALAARAQALAALGDRVEAQAVIAGVQEVGDPGGFETSLLGSIDSTLQGRAEFVLAVVLSRIGVPGDAKRIASGISRCEWRAQALAHLSCAAAEVGDSREATSLFRAAEDAVSKIEDSGLRVQTLADLAVIVGPDRADRLLAEAYATGPWWLSASATAHCRPEVIVRLVDAVTLSLAAPHSRSGTGSG</sequence>
<dbReference type="InterPro" id="IPR056884">
    <property type="entry name" value="NPHP3-like_N"/>
</dbReference>
<gene>
    <name evidence="3" type="ORF">Aiant_12170</name>
</gene>
<evidence type="ECO:0000313" key="4">
    <source>
        <dbReference type="Proteomes" id="UP000676967"/>
    </source>
</evidence>
<feature type="domain" description="Nephrocystin 3-like N-terminal" evidence="2">
    <location>
        <begin position="148"/>
        <end position="295"/>
    </location>
</feature>
<organism evidence="3 4">
    <name type="scientific">Actinoplanes ianthinogenes</name>
    <dbReference type="NCBI Taxonomy" id="122358"/>
    <lineage>
        <taxon>Bacteria</taxon>
        <taxon>Bacillati</taxon>
        <taxon>Actinomycetota</taxon>
        <taxon>Actinomycetes</taxon>
        <taxon>Micromonosporales</taxon>
        <taxon>Micromonosporaceae</taxon>
        <taxon>Actinoplanes</taxon>
    </lineage>
</organism>
<evidence type="ECO:0000313" key="3">
    <source>
        <dbReference type="EMBL" id="BCJ40560.1"/>
    </source>
</evidence>
<dbReference type="EMBL" id="AP023356">
    <property type="protein sequence ID" value="BCJ40560.1"/>
    <property type="molecule type" value="Genomic_DNA"/>
</dbReference>
<protein>
    <recommendedName>
        <fullName evidence="2">Nephrocystin 3-like N-terminal domain-containing protein</fullName>
    </recommendedName>
</protein>
<accession>A0ABN6C503</accession>
<dbReference type="Pfam" id="PF24883">
    <property type="entry name" value="NPHP3_N"/>
    <property type="match status" value="1"/>
</dbReference>
<keyword evidence="1" id="KW-0677">Repeat</keyword>